<dbReference type="EMBL" id="LSRX01000272">
    <property type="protein sequence ID" value="OLQ02151.1"/>
    <property type="molecule type" value="Genomic_DNA"/>
</dbReference>
<name>A0A1Q9E412_SYMMI</name>
<organism evidence="1 2">
    <name type="scientific">Symbiodinium microadriaticum</name>
    <name type="common">Dinoflagellate</name>
    <name type="synonym">Zooxanthella microadriatica</name>
    <dbReference type="NCBI Taxonomy" id="2951"/>
    <lineage>
        <taxon>Eukaryota</taxon>
        <taxon>Sar</taxon>
        <taxon>Alveolata</taxon>
        <taxon>Dinophyceae</taxon>
        <taxon>Suessiales</taxon>
        <taxon>Symbiodiniaceae</taxon>
        <taxon>Symbiodinium</taxon>
    </lineage>
</organism>
<dbReference type="Proteomes" id="UP000186817">
    <property type="component" value="Unassembled WGS sequence"/>
</dbReference>
<comment type="caution">
    <text evidence="1">The sequence shown here is derived from an EMBL/GenBank/DDBJ whole genome shotgun (WGS) entry which is preliminary data.</text>
</comment>
<proteinExistence type="predicted"/>
<evidence type="ECO:0000313" key="2">
    <source>
        <dbReference type="Proteomes" id="UP000186817"/>
    </source>
</evidence>
<accession>A0A1Q9E412</accession>
<keyword evidence="2" id="KW-1185">Reference proteome</keyword>
<reference evidence="1 2" key="1">
    <citation type="submission" date="2016-02" db="EMBL/GenBank/DDBJ databases">
        <title>Genome analysis of coral dinoflagellate symbionts highlights evolutionary adaptations to a symbiotic lifestyle.</title>
        <authorList>
            <person name="Aranda M."/>
            <person name="Li Y."/>
            <person name="Liew Y.J."/>
            <person name="Baumgarten S."/>
            <person name="Simakov O."/>
            <person name="Wilson M."/>
            <person name="Piel J."/>
            <person name="Ashoor H."/>
            <person name="Bougouffa S."/>
            <person name="Bajic V.B."/>
            <person name="Ryu T."/>
            <person name="Ravasi T."/>
            <person name="Bayer T."/>
            <person name="Micklem G."/>
            <person name="Kim H."/>
            <person name="Bhak J."/>
            <person name="Lajeunesse T.C."/>
            <person name="Voolstra C.R."/>
        </authorList>
    </citation>
    <scope>NUCLEOTIDE SEQUENCE [LARGE SCALE GENOMIC DNA]</scope>
    <source>
        <strain evidence="1 2">CCMP2467</strain>
    </source>
</reference>
<dbReference type="AlphaFoldDB" id="A0A1Q9E412"/>
<gene>
    <name evidence="1" type="ORF">AK812_SmicGene15075</name>
</gene>
<protein>
    <submittedName>
        <fullName evidence="1">Uncharacterized protein</fullName>
    </submittedName>
</protein>
<evidence type="ECO:0000313" key="1">
    <source>
        <dbReference type="EMBL" id="OLQ02151.1"/>
    </source>
</evidence>
<sequence length="76" mass="8604">MFMPIHASKTYLPSGWYCPNARALAQIAQMSGAQAFQSGMLRTGDMQNLDNLEKLDIQNRYTHVYRAKVQSKLPVT</sequence>